<dbReference type="RefSeq" id="WP_129047870.1">
    <property type="nucleotide sequence ID" value="NZ_SDHX01000001.1"/>
</dbReference>
<feature type="transmembrane region" description="Helical" evidence="7">
    <location>
        <begin position="395"/>
        <end position="416"/>
    </location>
</feature>
<dbReference type="PANTHER" id="PTHR30572">
    <property type="entry name" value="MEMBRANE COMPONENT OF TRANSPORTER-RELATED"/>
    <property type="match status" value="1"/>
</dbReference>
<feature type="domain" description="MacB-like periplasmic core" evidence="9">
    <location>
        <begin position="540"/>
        <end position="699"/>
    </location>
</feature>
<evidence type="ECO:0000259" key="9">
    <source>
        <dbReference type="Pfam" id="PF12704"/>
    </source>
</evidence>
<feature type="transmembrane region" description="Helical" evidence="7">
    <location>
        <begin position="828"/>
        <end position="849"/>
    </location>
</feature>
<dbReference type="PANTHER" id="PTHR30572:SF4">
    <property type="entry name" value="ABC TRANSPORTER PERMEASE YTRF"/>
    <property type="match status" value="1"/>
</dbReference>
<sequence length="864" mass="92793">MIFIRRLRALFRKDQLDSEMNDEMRLHLELQTERNRAAGMSAEDARFTALRQFGNVASVQEQAREQRGFIWMEQMGQDFRFGARQLRRNPGFTATAIATLALGIGATTAIFSVVNGVLLKPLPYAEPAQLVQVFETWGPGGHNPASPGAMLDWREQGTLFEGFAAYTNVALNLTGTGEPERVNGVRMTANALHLLRARPVLGRLLAADEDQAGAPKVVVLAHSLWQRRFGGDPAIIGQSVQFNGESHTVVGILPPGFLAQSTQEFVIPFVFPKQWREQRAGHFLQVIGRLKPGVSLEQGRAELAAIRQRTDALYPAWKKSWGTDLVPLQEHLASELKPAFLVLLAAVGCVLLIGCANIANLLLAKAATRGKEMAVRAALGASRGRIVRQLLSESLLLALAGAVLGLLVAVWGVDALRRTVIALNAPRAHEIVVDPVVLGFALGAAMLTGLGFGLVPAWHAARPQLRDALQGAPRGSTGTGDRTRHLLIVGEVALAFILLVGAGLTLISFYRVMRESPGFDPHQGVTMQLSLPEQKYRNNAQRADFYARLLERVAALPGVEAAGVGNALSLQGETPDQFFRIPGRSPQAEPGYAADYINCTPGFLEALGVPLRRGRTFARGDTNAALIGAAMEREHFVGEDPLGRQVALDNQTWEIVGIVGDLRTRGITRPARPVVFRPISAADAPRLGHLVVRSTSGNASLVAAIREVLRDLDPALPIAAVRTLEDVVEGSVARGRLTFLLLAAFAGTALLLAAIGLYGVIAYTVTQRTREIGIRLALGASPRRVLRQVLGQGLKLVVLGLILGALGAAGLTRLLASLLYQVSPADPLVFGGMALLLLAVALAAAWLPARRAAKVDPMVALRVE</sequence>
<organism evidence="10 11">
    <name type="scientific">Oleiharenicola lentus</name>
    <dbReference type="NCBI Taxonomy" id="2508720"/>
    <lineage>
        <taxon>Bacteria</taxon>
        <taxon>Pseudomonadati</taxon>
        <taxon>Verrucomicrobiota</taxon>
        <taxon>Opitutia</taxon>
        <taxon>Opitutales</taxon>
        <taxon>Opitutaceae</taxon>
        <taxon>Oleiharenicola</taxon>
    </lineage>
</organism>
<keyword evidence="5 7" id="KW-0472">Membrane</keyword>
<feature type="transmembrane region" description="Helical" evidence="7">
    <location>
        <begin position="339"/>
        <end position="363"/>
    </location>
</feature>
<keyword evidence="2" id="KW-1003">Cell membrane</keyword>
<dbReference type="AlphaFoldDB" id="A0A4Q1CC62"/>
<comment type="subcellular location">
    <subcellularLocation>
        <location evidence="1">Cell membrane</location>
        <topology evidence="1">Multi-pass membrane protein</topology>
    </subcellularLocation>
</comment>
<keyword evidence="4 7" id="KW-1133">Transmembrane helix</keyword>
<gene>
    <name evidence="10" type="ORF">ESB00_11735</name>
</gene>
<evidence type="ECO:0000256" key="3">
    <source>
        <dbReference type="ARBA" id="ARBA00022692"/>
    </source>
</evidence>
<dbReference type="InterPro" id="IPR047928">
    <property type="entry name" value="Perm_prefix_1"/>
</dbReference>
<accession>A0A4Q1CC62</accession>
<dbReference type="EMBL" id="SDHX01000001">
    <property type="protein sequence ID" value="RXK56502.1"/>
    <property type="molecule type" value="Genomic_DNA"/>
</dbReference>
<feature type="transmembrane region" description="Helical" evidence="7">
    <location>
        <begin position="436"/>
        <end position="458"/>
    </location>
</feature>
<feature type="domain" description="ABC3 transporter permease C-terminal" evidence="8">
    <location>
        <begin position="346"/>
        <end position="463"/>
    </location>
</feature>
<dbReference type="Pfam" id="PF12704">
    <property type="entry name" value="MacB_PCD"/>
    <property type="match status" value="2"/>
</dbReference>
<feature type="transmembrane region" description="Helical" evidence="7">
    <location>
        <begin position="92"/>
        <end position="114"/>
    </location>
</feature>
<dbReference type="GO" id="GO:0022857">
    <property type="term" value="F:transmembrane transporter activity"/>
    <property type="evidence" value="ECO:0007669"/>
    <property type="project" value="TreeGrafter"/>
</dbReference>
<evidence type="ECO:0000256" key="1">
    <source>
        <dbReference type="ARBA" id="ARBA00004651"/>
    </source>
</evidence>
<evidence type="ECO:0000256" key="4">
    <source>
        <dbReference type="ARBA" id="ARBA00022989"/>
    </source>
</evidence>
<comment type="caution">
    <text evidence="10">The sequence shown here is derived from an EMBL/GenBank/DDBJ whole genome shotgun (WGS) entry which is preliminary data.</text>
</comment>
<evidence type="ECO:0000259" key="8">
    <source>
        <dbReference type="Pfam" id="PF02687"/>
    </source>
</evidence>
<dbReference type="NCBIfam" id="NF038403">
    <property type="entry name" value="perm_prefix_1"/>
    <property type="match status" value="1"/>
</dbReference>
<feature type="transmembrane region" description="Helical" evidence="7">
    <location>
        <begin position="486"/>
        <end position="510"/>
    </location>
</feature>
<feature type="domain" description="ABC3 transporter permease C-terminal" evidence="8">
    <location>
        <begin position="744"/>
        <end position="857"/>
    </location>
</feature>
<reference evidence="10 11" key="1">
    <citation type="submission" date="2019-01" db="EMBL/GenBank/DDBJ databases">
        <title>Lacunisphaera sp. strain TWA-58.</title>
        <authorList>
            <person name="Chen W.-M."/>
        </authorList>
    </citation>
    <scope>NUCLEOTIDE SEQUENCE [LARGE SCALE GENOMIC DNA]</scope>
    <source>
        <strain evidence="10 11">TWA-58</strain>
    </source>
</reference>
<dbReference type="GO" id="GO:0005886">
    <property type="term" value="C:plasma membrane"/>
    <property type="evidence" value="ECO:0007669"/>
    <property type="project" value="UniProtKB-SubCell"/>
</dbReference>
<dbReference type="InterPro" id="IPR003838">
    <property type="entry name" value="ABC3_permease_C"/>
</dbReference>
<comment type="similarity">
    <text evidence="6">Belongs to the ABC-4 integral membrane protein family.</text>
</comment>
<proteinExistence type="inferred from homology"/>
<keyword evidence="3 7" id="KW-0812">Transmembrane</keyword>
<dbReference type="Proteomes" id="UP000290218">
    <property type="component" value="Unassembled WGS sequence"/>
</dbReference>
<protein>
    <submittedName>
        <fullName evidence="10">ABC transporter permease</fullName>
    </submittedName>
</protein>
<evidence type="ECO:0000313" key="11">
    <source>
        <dbReference type="Proteomes" id="UP000290218"/>
    </source>
</evidence>
<dbReference type="InterPro" id="IPR050250">
    <property type="entry name" value="Macrolide_Exporter_MacB"/>
</dbReference>
<evidence type="ECO:0000256" key="7">
    <source>
        <dbReference type="SAM" id="Phobius"/>
    </source>
</evidence>
<dbReference type="NCBIfam" id="TIGR03434">
    <property type="entry name" value="ADOP"/>
    <property type="match status" value="1"/>
</dbReference>
<evidence type="ECO:0000256" key="6">
    <source>
        <dbReference type="ARBA" id="ARBA00038076"/>
    </source>
</evidence>
<dbReference type="OrthoDB" id="176863at2"/>
<feature type="domain" description="MacB-like periplasmic core" evidence="9">
    <location>
        <begin position="93"/>
        <end position="305"/>
    </location>
</feature>
<evidence type="ECO:0000313" key="10">
    <source>
        <dbReference type="EMBL" id="RXK56502.1"/>
    </source>
</evidence>
<name>A0A4Q1CC62_9BACT</name>
<keyword evidence="11" id="KW-1185">Reference proteome</keyword>
<dbReference type="InterPro" id="IPR025857">
    <property type="entry name" value="MacB_PCD"/>
</dbReference>
<dbReference type="Pfam" id="PF02687">
    <property type="entry name" value="FtsX"/>
    <property type="match status" value="2"/>
</dbReference>
<feature type="transmembrane region" description="Helical" evidence="7">
    <location>
        <begin position="739"/>
        <end position="765"/>
    </location>
</feature>
<feature type="transmembrane region" description="Helical" evidence="7">
    <location>
        <begin position="793"/>
        <end position="816"/>
    </location>
</feature>
<evidence type="ECO:0000256" key="5">
    <source>
        <dbReference type="ARBA" id="ARBA00023136"/>
    </source>
</evidence>
<evidence type="ECO:0000256" key="2">
    <source>
        <dbReference type="ARBA" id="ARBA00022475"/>
    </source>
</evidence>
<dbReference type="InterPro" id="IPR017800">
    <property type="entry name" value="ADOP"/>
</dbReference>